<dbReference type="EMBL" id="MT142876">
    <property type="protein sequence ID" value="QJA89893.1"/>
    <property type="molecule type" value="Genomic_DNA"/>
</dbReference>
<dbReference type="AlphaFoldDB" id="A0A6H1ZYV3"/>
<protein>
    <submittedName>
        <fullName evidence="1">Uncharacterized protein</fullName>
    </submittedName>
</protein>
<sequence length="93" mass="10417">MDPDPHGPFLFTEFEKLSTGKAELSTGTGVLLSMQLNLQLQYGLQSHIVGHDNYKNYRNHEKYPHGTAQGVPLQLNLQVPDLAQSYPQALLRV</sequence>
<evidence type="ECO:0000313" key="1">
    <source>
        <dbReference type="EMBL" id="QJA52445.1"/>
    </source>
</evidence>
<gene>
    <name evidence="2" type="ORF">MM415A02470_0003</name>
    <name evidence="3" type="ORF">MM415B02483_0003</name>
    <name evidence="1" type="ORF">TM448A02729_0010</name>
    <name evidence="4" type="ORF">TM448B02754_0012</name>
</gene>
<proteinExistence type="predicted"/>
<accession>A0A6H1ZYV3</accession>
<evidence type="ECO:0000313" key="3">
    <source>
        <dbReference type="EMBL" id="QJA89893.1"/>
    </source>
</evidence>
<evidence type="ECO:0000313" key="2">
    <source>
        <dbReference type="EMBL" id="QJA73110.1"/>
    </source>
</evidence>
<organism evidence="1">
    <name type="scientific">viral metagenome</name>
    <dbReference type="NCBI Taxonomy" id="1070528"/>
    <lineage>
        <taxon>unclassified sequences</taxon>
        <taxon>metagenomes</taxon>
        <taxon>organismal metagenomes</taxon>
    </lineage>
</organism>
<dbReference type="EMBL" id="MT142003">
    <property type="protein sequence ID" value="QJA73110.1"/>
    <property type="molecule type" value="Genomic_DNA"/>
</dbReference>
<dbReference type="EMBL" id="MT144340">
    <property type="protein sequence ID" value="QJA52445.1"/>
    <property type="molecule type" value="Genomic_DNA"/>
</dbReference>
<dbReference type="EMBL" id="MT144948">
    <property type="protein sequence ID" value="QJI01760.1"/>
    <property type="molecule type" value="Genomic_DNA"/>
</dbReference>
<reference evidence="1" key="1">
    <citation type="submission" date="2020-03" db="EMBL/GenBank/DDBJ databases">
        <title>The deep terrestrial virosphere.</title>
        <authorList>
            <person name="Holmfeldt K."/>
            <person name="Nilsson E."/>
            <person name="Simone D."/>
            <person name="Lopez-Fernandez M."/>
            <person name="Wu X."/>
            <person name="de Brujin I."/>
            <person name="Lundin D."/>
            <person name="Andersson A."/>
            <person name="Bertilsson S."/>
            <person name="Dopson M."/>
        </authorList>
    </citation>
    <scope>NUCLEOTIDE SEQUENCE</scope>
    <source>
        <strain evidence="2">MM415A02470</strain>
        <strain evidence="3">MM415B02483</strain>
        <strain evidence="1">TM448A02729</strain>
        <strain evidence="4">TM448B02754</strain>
    </source>
</reference>
<name>A0A6H1ZYV3_9ZZZZ</name>
<evidence type="ECO:0000313" key="4">
    <source>
        <dbReference type="EMBL" id="QJI01760.1"/>
    </source>
</evidence>